<accession>A0A2S7XS42</accession>
<dbReference type="AlphaFoldDB" id="A0A2S7XS42"/>
<dbReference type="SUPFAM" id="SSF88723">
    <property type="entry name" value="PIN domain-like"/>
    <property type="match status" value="1"/>
</dbReference>
<dbReference type="Gene3D" id="3.40.50.1010">
    <property type="entry name" value="5'-nuclease"/>
    <property type="match status" value="1"/>
</dbReference>
<comment type="caution">
    <text evidence="1">The sequence shown here is derived from an EMBL/GenBank/DDBJ whole genome shotgun (WGS) entry which is preliminary data.</text>
</comment>
<gene>
    <name evidence="1" type="ORF">CXB77_10565</name>
</gene>
<evidence type="ECO:0000313" key="2">
    <source>
        <dbReference type="Proteomes" id="UP000239936"/>
    </source>
</evidence>
<evidence type="ECO:0000313" key="1">
    <source>
        <dbReference type="EMBL" id="PQJ96221.1"/>
    </source>
</evidence>
<reference evidence="1 2" key="1">
    <citation type="submission" date="2018-01" db="EMBL/GenBank/DDBJ databases">
        <title>The complete genome sequence of Chromatium okenii LaCa, a purple sulfur bacterium with a turbulent life.</title>
        <authorList>
            <person name="Luedin S.M."/>
            <person name="Liechti N."/>
            <person name="Storelli N."/>
            <person name="Danza F."/>
            <person name="Wittwer M."/>
            <person name="Pothier J.F."/>
            <person name="Tonolla M.A."/>
        </authorList>
    </citation>
    <scope>NUCLEOTIDE SEQUENCE [LARGE SCALE GENOMIC DNA]</scope>
    <source>
        <strain evidence="1 2">LaCa</strain>
    </source>
</reference>
<sequence length="60" mass="6897">MLIDSNLIIYALQQRKMTLGDALIAATCLEYDKTLATRNTVDFIWIKNLQVINPLERNCL</sequence>
<dbReference type="EMBL" id="PPGH01000035">
    <property type="protein sequence ID" value="PQJ96221.1"/>
    <property type="molecule type" value="Genomic_DNA"/>
</dbReference>
<dbReference type="OrthoDB" id="532510at2"/>
<dbReference type="InterPro" id="IPR029060">
    <property type="entry name" value="PIN-like_dom_sf"/>
</dbReference>
<keyword evidence="2" id="KW-1185">Reference proteome</keyword>
<name>A0A2S7XS42_9GAMM</name>
<protein>
    <submittedName>
        <fullName evidence="1">Twitching motility protein PilT</fullName>
    </submittedName>
</protein>
<dbReference type="RefSeq" id="WP_105073853.1">
    <property type="nucleotide sequence ID" value="NZ_JAFLKP010000142.1"/>
</dbReference>
<dbReference type="Proteomes" id="UP000239936">
    <property type="component" value="Unassembled WGS sequence"/>
</dbReference>
<organism evidence="1 2">
    <name type="scientific">Chromatium okenii</name>
    <dbReference type="NCBI Taxonomy" id="61644"/>
    <lineage>
        <taxon>Bacteria</taxon>
        <taxon>Pseudomonadati</taxon>
        <taxon>Pseudomonadota</taxon>
        <taxon>Gammaproteobacteria</taxon>
        <taxon>Chromatiales</taxon>
        <taxon>Chromatiaceae</taxon>
        <taxon>Chromatium</taxon>
    </lineage>
</organism>
<proteinExistence type="predicted"/>